<reference evidence="2" key="1">
    <citation type="submission" date="2020-11" db="EMBL/GenBank/DDBJ databases">
        <authorList>
            <person name="Tran Van P."/>
        </authorList>
    </citation>
    <scope>NUCLEOTIDE SEQUENCE</scope>
</reference>
<dbReference type="Proteomes" id="UP000677054">
    <property type="component" value="Unassembled WGS sequence"/>
</dbReference>
<feature type="region of interest" description="Disordered" evidence="1">
    <location>
        <begin position="1"/>
        <end position="22"/>
    </location>
</feature>
<evidence type="ECO:0000313" key="3">
    <source>
        <dbReference type="Proteomes" id="UP000677054"/>
    </source>
</evidence>
<sequence>MITDKITETPGSDAQNPATKHAANNNYWTRMVLLQRARIRLKARLGLSAPPRAPGTPYISSLNRIRTRHWASLHEADMATSTAENGHAVTLSENGVDSEKLEESFRNVNLTAA</sequence>
<evidence type="ECO:0000256" key="1">
    <source>
        <dbReference type="SAM" id="MobiDB-lite"/>
    </source>
</evidence>
<feature type="compositionally biased region" description="Polar residues" evidence="1">
    <location>
        <begin position="9"/>
        <end position="22"/>
    </location>
</feature>
<dbReference type="EMBL" id="CAJPEV010000135">
    <property type="protein sequence ID" value="CAG0881147.1"/>
    <property type="molecule type" value="Genomic_DNA"/>
</dbReference>
<organism evidence="2">
    <name type="scientific">Darwinula stevensoni</name>
    <dbReference type="NCBI Taxonomy" id="69355"/>
    <lineage>
        <taxon>Eukaryota</taxon>
        <taxon>Metazoa</taxon>
        <taxon>Ecdysozoa</taxon>
        <taxon>Arthropoda</taxon>
        <taxon>Crustacea</taxon>
        <taxon>Oligostraca</taxon>
        <taxon>Ostracoda</taxon>
        <taxon>Podocopa</taxon>
        <taxon>Podocopida</taxon>
        <taxon>Darwinulocopina</taxon>
        <taxon>Darwinuloidea</taxon>
        <taxon>Darwinulidae</taxon>
        <taxon>Darwinula</taxon>
    </lineage>
</organism>
<keyword evidence="3" id="KW-1185">Reference proteome</keyword>
<accession>A0A7R8X6D1</accession>
<feature type="non-terminal residue" evidence="2">
    <location>
        <position position="1"/>
    </location>
</feature>
<dbReference type="AlphaFoldDB" id="A0A7R8X6D1"/>
<gene>
    <name evidence="2" type="ORF">DSTB1V02_LOCUS1422</name>
</gene>
<dbReference type="EMBL" id="LR899652">
    <property type="protein sequence ID" value="CAD7241431.1"/>
    <property type="molecule type" value="Genomic_DNA"/>
</dbReference>
<evidence type="ECO:0000313" key="2">
    <source>
        <dbReference type="EMBL" id="CAD7241431.1"/>
    </source>
</evidence>
<name>A0A7R8X6D1_9CRUS</name>
<protein>
    <submittedName>
        <fullName evidence="2">Uncharacterized protein</fullName>
    </submittedName>
</protein>
<proteinExistence type="predicted"/>